<organism evidence="1 2">
    <name type="scientific">Oryza rufipogon</name>
    <name type="common">Brownbeard rice</name>
    <name type="synonym">Asian wild rice</name>
    <dbReference type="NCBI Taxonomy" id="4529"/>
    <lineage>
        <taxon>Eukaryota</taxon>
        <taxon>Viridiplantae</taxon>
        <taxon>Streptophyta</taxon>
        <taxon>Embryophyta</taxon>
        <taxon>Tracheophyta</taxon>
        <taxon>Spermatophyta</taxon>
        <taxon>Magnoliopsida</taxon>
        <taxon>Liliopsida</taxon>
        <taxon>Poales</taxon>
        <taxon>Poaceae</taxon>
        <taxon>BOP clade</taxon>
        <taxon>Oryzoideae</taxon>
        <taxon>Oryzeae</taxon>
        <taxon>Oryzinae</taxon>
        <taxon>Oryza</taxon>
    </lineage>
</organism>
<accession>A0A0E0RBN2</accession>
<proteinExistence type="predicted"/>
<reference evidence="2" key="1">
    <citation type="submission" date="2013-06" db="EMBL/GenBank/DDBJ databases">
        <authorList>
            <person name="Zhao Q."/>
        </authorList>
    </citation>
    <scope>NUCLEOTIDE SEQUENCE</scope>
    <source>
        <strain evidence="2">cv. W1943</strain>
    </source>
</reference>
<evidence type="ECO:0000313" key="2">
    <source>
        <dbReference type="Proteomes" id="UP000008022"/>
    </source>
</evidence>
<keyword evidence="2" id="KW-1185">Reference proteome</keyword>
<dbReference type="HOGENOM" id="CLU_2296312_0_0_1"/>
<reference evidence="1" key="2">
    <citation type="submission" date="2015-06" db="UniProtKB">
        <authorList>
            <consortium name="EnsemblPlants"/>
        </authorList>
    </citation>
    <scope>IDENTIFICATION</scope>
</reference>
<dbReference type="EnsemblPlants" id="ORUFI11G23450.1">
    <property type="protein sequence ID" value="ORUFI11G23450.1"/>
    <property type="gene ID" value="ORUFI11G23450"/>
</dbReference>
<sequence>MSVGVESEGLRKGSRIQQYCHWLTAISPKFLMIMAKQGCPRSKGDADKNIISDFKISEIIELSTSESESTFCERMVAESERAEPSECAEYVESILFQKSVT</sequence>
<dbReference type="Gramene" id="ORUFI11G23450.1">
    <property type="protein sequence ID" value="ORUFI11G23450.1"/>
    <property type="gene ID" value="ORUFI11G23450"/>
</dbReference>
<evidence type="ECO:0000313" key="1">
    <source>
        <dbReference type="EnsemblPlants" id="ORUFI11G23450.1"/>
    </source>
</evidence>
<name>A0A0E0RBN2_ORYRU</name>
<dbReference type="AlphaFoldDB" id="A0A0E0RBN2"/>
<protein>
    <submittedName>
        <fullName evidence="1">Uncharacterized protein</fullName>
    </submittedName>
</protein>
<dbReference type="Proteomes" id="UP000008022">
    <property type="component" value="Unassembled WGS sequence"/>
</dbReference>